<dbReference type="AlphaFoldDB" id="A0A9C5Z9D1"/>
<sequence>MHDLSVTIVEEHTKRLSRNLALTQTRRRTITFEEPPGEQNIQNSLMVKSNKPKTICSTLTTEKALRPIKNPQNSTVTTTTVAVPYKNFQIWTDYDKDQNLLLHIKERKEAADQKVYRNI</sequence>
<evidence type="ECO:0000313" key="1">
    <source>
        <dbReference type="Proteomes" id="UP000092443"/>
    </source>
</evidence>
<dbReference type="Proteomes" id="UP000092443">
    <property type="component" value="Unplaced"/>
</dbReference>
<gene>
    <name evidence="2 3 4" type="primary">LOC119641051</name>
</gene>
<proteinExistence type="predicted"/>
<evidence type="ECO:0000313" key="3">
    <source>
        <dbReference type="RefSeq" id="XP_037895407.1"/>
    </source>
</evidence>
<keyword evidence="1" id="KW-1185">Reference proteome</keyword>
<reference evidence="2 3" key="1">
    <citation type="submission" date="2025-04" db="UniProtKB">
        <authorList>
            <consortium name="RefSeq"/>
        </authorList>
    </citation>
    <scope>IDENTIFICATION</scope>
    <source>
        <tissue evidence="2 3">Whole body pupa</tissue>
    </source>
</reference>
<dbReference type="GeneID" id="119641051"/>
<protein>
    <submittedName>
        <fullName evidence="2 3">Uncharacterized protein LOC119641051</fullName>
    </submittedName>
</protein>
<accession>A0A9C5Z9D1</accession>
<dbReference type="RefSeq" id="XP_037895408.1">
    <property type="nucleotide sequence ID" value="XM_038039480.1"/>
</dbReference>
<dbReference type="KEGG" id="gfs:119641051"/>
<evidence type="ECO:0000313" key="4">
    <source>
        <dbReference type="RefSeq" id="XP_037895408.1"/>
    </source>
</evidence>
<dbReference type="RefSeq" id="XP_037895407.1">
    <property type="nucleotide sequence ID" value="XM_038039479.1"/>
</dbReference>
<evidence type="ECO:0000313" key="2">
    <source>
        <dbReference type="RefSeq" id="XP_037895406.1"/>
    </source>
</evidence>
<dbReference type="RefSeq" id="XP_037895406.1">
    <property type="nucleotide sequence ID" value="XM_038039478.1"/>
</dbReference>
<organism evidence="1 4">
    <name type="scientific">Glossina fuscipes</name>
    <dbReference type="NCBI Taxonomy" id="7396"/>
    <lineage>
        <taxon>Eukaryota</taxon>
        <taxon>Metazoa</taxon>
        <taxon>Ecdysozoa</taxon>
        <taxon>Arthropoda</taxon>
        <taxon>Hexapoda</taxon>
        <taxon>Insecta</taxon>
        <taxon>Pterygota</taxon>
        <taxon>Neoptera</taxon>
        <taxon>Endopterygota</taxon>
        <taxon>Diptera</taxon>
        <taxon>Brachycera</taxon>
        <taxon>Muscomorpha</taxon>
        <taxon>Hippoboscoidea</taxon>
        <taxon>Glossinidae</taxon>
        <taxon>Glossina</taxon>
    </lineage>
</organism>
<name>A0A9C5Z9D1_9MUSC</name>